<protein>
    <submittedName>
        <fullName evidence="1">Uncharacterized protein</fullName>
    </submittedName>
</protein>
<dbReference type="AlphaFoldDB" id="A0AAV2S3A9"/>
<keyword evidence="2" id="KW-1185">Reference proteome</keyword>
<gene>
    <name evidence="1" type="ORF">MNOR_LOCUS32507</name>
</gene>
<reference evidence="1 2" key="1">
    <citation type="submission" date="2024-05" db="EMBL/GenBank/DDBJ databases">
        <authorList>
            <person name="Wallberg A."/>
        </authorList>
    </citation>
    <scope>NUCLEOTIDE SEQUENCE [LARGE SCALE GENOMIC DNA]</scope>
</reference>
<sequence>IDMMRSICKISKKLNSVSEDDFVNDFDVIIFNMNYLDEEHIEEINKSLKPDGSWDSLQCWKTWIKFLTVSGAKPTQEFLIKELKANRLPRDLMVNFFANIAA</sequence>
<comment type="caution">
    <text evidence="1">The sequence shown here is derived from an EMBL/GenBank/DDBJ whole genome shotgun (WGS) entry which is preliminary data.</text>
</comment>
<proteinExistence type="predicted"/>
<dbReference type="Proteomes" id="UP001497623">
    <property type="component" value="Unassembled WGS sequence"/>
</dbReference>
<evidence type="ECO:0000313" key="1">
    <source>
        <dbReference type="EMBL" id="CAL4160554.1"/>
    </source>
</evidence>
<evidence type="ECO:0000313" key="2">
    <source>
        <dbReference type="Proteomes" id="UP001497623"/>
    </source>
</evidence>
<organism evidence="1 2">
    <name type="scientific">Meganyctiphanes norvegica</name>
    <name type="common">Northern krill</name>
    <name type="synonym">Thysanopoda norvegica</name>
    <dbReference type="NCBI Taxonomy" id="48144"/>
    <lineage>
        <taxon>Eukaryota</taxon>
        <taxon>Metazoa</taxon>
        <taxon>Ecdysozoa</taxon>
        <taxon>Arthropoda</taxon>
        <taxon>Crustacea</taxon>
        <taxon>Multicrustacea</taxon>
        <taxon>Malacostraca</taxon>
        <taxon>Eumalacostraca</taxon>
        <taxon>Eucarida</taxon>
        <taxon>Euphausiacea</taxon>
        <taxon>Euphausiidae</taxon>
        <taxon>Meganyctiphanes</taxon>
    </lineage>
</organism>
<name>A0AAV2S3A9_MEGNR</name>
<feature type="non-terminal residue" evidence="1">
    <location>
        <position position="102"/>
    </location>
</feature>
<dbReference type="EMBL" id="CAXKWB010044377">
    <property type="protein sequence ID" value="CAL4160554.1"/>
    <property type="molecule type" value="Genomic_DNA"/>
</dbReference>
<accession>A0AAV2S3A9</accession>
<feature type="non-terminal residue" evidence="1">
    <location>
        <position position="1"/>
    </location>
</feature>